<dbReference type="GO" id="GO:0016491">
    <property type="term" value="F:oxidoreductase activity"/>
    <property type="evidence" value="ECO:0007669"/>
    <property type="project" value="UniProtKB-KW"/>
</dbReference>
<reference evidence="16 17" key="1">
    <citation type="submission" date="2019-06" db="EMBL/GenBank/DDBJ databases">
        <title>Sequencing the genomes of 1000 actinobacteria strains.</title>
        <authorList>
            <person name="Klenk H.-P."/>
        </authorList>
    </citation>
    <scope>NUCLEOTIDE SEQUENCE [LARGE SCALE GENOMIC DNA]</scope>
    <source>
        <strain evidence="16 17">DSM 45015</strain>
    </source>
</reference>
<evidence type="ECO:0000259" key="15">
    <source>
        <dbReference type="Pfam" id="PF18267"/>
    </source>
</evidence>
<dbReference type="InterPro" id="IPR036188">
    <property type="entry name" value="FAD/NAD-bd_sf"/>
</dbReference>
<dbReference type="Pfam" id="PF18267">
    <property type="entry name" value="Rubredoxin_C"/>
    <property type="match status" value="1"/>
</dbReference>
<dbReference type="InterPro" id="IPR023753">
    <property type="entry name" value="FAD/NAD-binding_dom"/>
</dbReference>
<keyword evidence="9" id="KW-0274">FAD</keyword>
<keyword evidence="12" id="KW-0411">Iron-sulfur</keyword>
<proteinExistence type="inferred from homology"/>
<dbReference type="InterPro" id="IPR041575">
    <property type="entry name" value="Rubredoxin_C"/>
</dbReference>
<sequence>MTRTRHIVVVGHGMVGARFAEEVAARDPRGERVRLTLVGAEPEGPYNRVLLSEAVNGQLRPEELALPEVAAPNVTARSGVAATALDRTARRVHLDDGGELDYDELVLATGADPVFPPVRGLTDAGGRPADGVTALRDMADCRRVRELSRAGSPLVVLGGGVLGLEAARGLNEAGARVALVEGAPWLMRRQLGREAAGILAERFRSLGVQVHTWRVAERWVPGRGLELDDGRTLAADGVVVTAGVRARTGLAADSGLAVDHGVPVGDTLATADPRVHAIGDCAQHPGGGAGLVAPGWEMARVLADLLTGSDPGARYTGSRDITRLKAAGVDLTALGAAEPGEDAETVTVSDPGGGRYAALSVRHGRVAGAVLLGFPEAAATIGSLYTDDAPVPEDRLALLVGGDRSEADTGTDSGGGDATVCHCNAVTRGQLESAWLEGARTRCDLAERTRATTGCGSCTRDVDAFVSAMSDRDTTPVPAAT</sequence>
<dbReference type="GO" id="GO:0046872">
    <property type="term" value="F:metal ion binding"/>
    <property type="evidence" value="ECO:0007669"/>
    <property type="project" value="UniProtKB-KW"/>
</dbReference>
<dbReference type="InterPro" id="IPR016156">
    <property type="entry name" value="FAD/NAD-linked_Rdtase_dimer_sf"/>
</dbReference>
<keyword evidence="11" id="KW-0408">Iron</keyword>
<evidence type="ECO:0000259" key="14">
    <source>
        <dbReference type="Pfam" id="PF07992"/>
    </source>
</evidence>
<evidence type="ECO:0000256" key="1">
    <source>
        <dbReference type="ARBA" id="ARBA00001929"/>
    </source>
</evidence>
<evidence type="ECO:0000256" key="7">
    <source>
        <dbReference type="ARBA" id="ARBA00022630"/>
    </source>
</evidence>
<keyword evidence="6" id="KW-0349">Heme</keyword>
<keyword evidence="10" id="KW-0560">Oxidoreductase</keyword>
<evidence type="ECO:0000256" key="6">
    <source>
        <dbReference type="ARBA" id="ARBA00022617"/>
    </source>
</evidence>
<comment type="cofactor">
    <cofactor evidence="2">
        <name>[4Fe-4S] cluster</name>
        <dbReference type="ChEBI" id="CHEBI:49883"/>
    </cofactor>
</comment>
<dbReference type="Pfam" id="PF04324">
    <property type="entry name" value="Fer2_BFD"/>
    <property type="match status" value="1"/>
</dbReference>
<evidence type="ECO:0000313" key="16">
    <source>
        <dbReference type="EMBL" id="TQN33405.1"/>
    </source>
</evidence>
<comment type="cofactor">
    <cofactor evidence="3">
        <name>FAD</name>
        <dbReference type="ChEBI" id="CHEBI:57692"/>
    </cofactor>
</comment>
<evidence type="ECO:0000256" key="8">
    <source>
        <dbReference type="ARBA" id="ARBA00022723"/>
    </source>
</evidence>
<dbReference type="Gene3D" id="3.30.390.30">
    <property type="match status" value="1"/>
</dbReference>
<gene>
    <name evidence="16" type="ORF">FHX37_3420</name>
</gene>
<dbReference type="Gene3D" id="1.10.10.1100">
    <property type="entry name" value="BFD-like [2Fe-2S]-binding domain"/>
    <property type="match status" value="1"/>
</dbReference>
<feature type="domain" description="BFD-like [2Fe-2S]-binding" evidence="13">
    <location>
        <begin position="420"/>
        <end position="464"/>
    </location>
</feature>
<evidence type="ECO:0000256" key="2">
    <source>
        <dbReference type="ARBA" id="ARBA00001966"/>
    </source>
</evidence>
<protein>
    <submittedName>
        <fullName evidence="16">Assimilatory nitrate reductase electron transfer subunit</fullName>
    </submittedName>
</protein>
<dbReference type="Proteomes" id="UP000317422">
    <property type="component" value="Unassembled WGS sequence"/>
</dbReference>
<dbReference type="Gene3D" id="3.50.50.60">
    <property type="entry name" value="FAD/NAD(P)-binding domain"/>
    <property type="match status" value="2"/>
</dbReference>
<dbReference type="GO" id="GO:0051536">
    <property type="term" value="F:iron-sulfur cluster binding"/>
    <property type="evidence" value="ECO:0007669"/>
    <property type="project" value="UniProtKB-KW"/>
</dbReference>
<comment type="caution">
    <text evidence="16">The sequence shown here is derived from an EMBL/GenBank/DDBJ whole genome shotgun (WGS) entry which is preliminary data.</text>
</comment>
<evidence type="ECO:0000256" key="9">
    <source>
        <dbReference type="ARBA" id="ARBA00022827"/>
    </source>
</evidence>
<evidence type="ECO:0000259" key="13">
    <source>
        <dbReference type="Pfam" id="PF04324"/>
    </source>
</evidence>
<dbReference type="InterPro" id="IPR007419">
    <property type="entry name" value="BFD-like_2Fe2S-bd_dom"/>
</dbReference>
<feature type="domain" description="NADH-rubredoxin oxidoreductase C-terminal" evidence="15">
    <location>
        <begin position="322"/>
        <end position="381"/>
    </location>
</feature>
<keyword evidence="8" id="KW-0479">Metal-binding</keyword>
<name>A0A543NNK3_9ACTN</name>
<evidence type="ECO:0000256" key="5">
    <source>
        <dbReference type="ARBA" id="ARBA00010429"/>
    </source>
</evidence>
<feature type="domain" description="FAD/NAD(P)-binding" evidence="14">
    <location>
        <begin position="6"/>
        <end position="284"/>
    </location>
</feature>
<evidence type="ECO:0000256" key="4">
    <source>
        <dbReference type="ARBA" id="ARBA00005096"/>
    </source>
</evidence>
<dbReference type="AlphaFoldDB" id="A0A543NNK3"/>
<dbReference type="PRINTS" id="PR00368">
    <property type="entry name" value="FADPNR"/>
</dbReference>
<evidence type="ECO:0000256" key="3">
    <source>
        <dbReference type="ARBA" id="ARBA00001974"/>
    </source>
</evidence>
<dbReference type="InterPro" id="IPR041854">
    <property type="entry name" value="BFD-like_2Fe2S-bd_dom_sf"/>
</dbReference>
<dbReference type="PRINTS" id="PR00411">
    <property type="entry name" value="PNDRDTASEI"/>
</dbReference>
<accession>A0A543NNK3</accession>
<comment type="pathway">
    <text evidence="4">Nitrogen metabolism; nitrate reduction (assimilation).</text>
</comment>
<evidence type="ECO:0000256" key="10">
    <source>
        <dbReference type="ARBA" id="ARBA00023002"/>
    </source>
</evidence>
<evidence type="ECO:0000256" key="11">
    <source>
        <dbReference type="ARBA" id="ARBA00023004"/>
    </source>
</evidence>
<keyword evidence="17" id="KW-1185">Reference proteome</keyword>
<dbReference type="SUPFAM" id="SSF51905">
    <property type="entry name" value="FAD/NAD(P)-binding domain"/>
    <property type="match status" value="2"/>
</dbReference>
<evidence type="ECO:0000256" key="12">
    <source>
        <dbReference type="ARBA" id="ARBA00023014"/>
    </source>
</evidence>
<dbReference type="PANTHER" id="PTHR43809">
    <property type="entry name" value="NITRITE REDUCTASE (NADH) LARGE SUBUNIT"/>
    <property type="match status" value="1"/>
</dbReference>
<dbReference type="Pfam" id="PF07992">
    <property type="entry name" value="Pyr_redox_2"/>
    <property type="match status" value="1"/>
</dbReference>
<dbReference type="RefSeq" id="WP_141924771.1">
    <property type="nucleotide sequence ID" value="NZ_VFQC01000001.1"/>
</dbReference>
<organism evidence="16 17">
    <name type="scientific">Haloactinospora alba</name>
    <dbReference type="NCBI Taxonomy" id="405555"/>
    <lineage>
        <taxon>Bacteria</taxon>
        <taxon>Bacillati</taxon>
        <taxon>Actinomycetota</taxon>
        <taxon>Actinomycetes</taxon>
        <taxon>Streptosporangiales</taxon>
        <taxon>Nocardiopsidaceae</taxon>
        <taxon>Haloactinospora</taxon>
    </lineage>
</organism>
<dbReference type="InterPro" id="IPR052034">
    <property type="entry name" value="NasD-like"/>
</dbReference>
<dbReference type="OrthoDB" id="9768666at2"/>
<comment type="similarity">
    <text evidence="5">Belongs to the nitrite and sulfite reductase 4Fe-4S domain family.</text>
</comment>
<evidence type="ECO:0000313" key="17">
    <source>
        <dbReference type="Proteomes" id="UP000317422"/>
    </source>
</evidence>
<comment type="cofactor">
    <cofactor evidence="1">
        <name>siroheme</name>
        <dbReference type="ChEBI" id="CHEBI:60052"/>
    </cofactor>
</comment>
<keyword evidence="7" id="KW-0285">Flavoprotein</keyword>
<dbReference type="EMBL" id="VFQC01000001">
    <property type="protein sequence ID" value="TQN33405.1"/>
    <property type="molecule type" value="Genomic_DNA"/>
</dbReference>
<dbReference type="PANTHER" id="PTHR43809:SF1">
    <property type="entry name" value="NITRITE REDUCTASE (NADH) LARGE SUBUNIT"/>
    <property type="match status" value="1"/>
</dbReference>